<dbReference type="InterPro" id="IPR052942">
    <property type="entry name" value="LPS_cholinephosphotransferase"/>
</dbReference>
<dbReference type="PANTHER" id="PTHR43404">
    <property type="entry name" value="LIPOPOLYSACCHARIDE CHOLINEPHOSPHOTRANSFERASE LICD"/>
    <property type="match status" value="1"/>
</dbReference>
<feature type="domain" description="LicD/FKTN/FKRP nucleotidyltransferase" evidence="1">
    <location>
        <begin position="24"/>
        <end position="243"/>
    </location>
</feature>
<reference evidence="3" key="1">
    <citation type="submission" date="2019-03" db="EMBL/GenBank/DDBJ databases">
        <title>Single cell metagenomics reveals metabolic interactions within the superorganism composed of flagellate Streblomastix strix and complex community of Bacteroidetes bacteria on its surface.</title>
        <authorList>
            <person name="Treitli S.C."/>
            <person name="Kolisko M."/>
            <person name="Husnik F."/>
            <person name="Keeling P."/>
            <person name="Hampl V."/>
        </authorList>
    </citation>
    <scope>NUCLEOTIDE SEQUENCE</scope>
    <source>
        <strain evidence="3">STM</strain>
    </source>
</reference>
<dbReference type="PANTHER" id="PTHR43404:SF2">
    <property type="entry name" value="LIPOPOLYSACCHARIDE CHOLINEPHOSPHOTRANSFERASE LICD"/>
    <property type="match status" value="1"/>
</dbReference>
<organism evidence="3">
    <name type="scientific">termite gut metagenome</name>
    <dbReference type="NCBI Taxonomy" id="433724"/>
    <lineage>
        <taxon>unclassified sequences</taxon>
        <taxon>metagenomes</taxon>
        <taxon>organismal metagenomes</taxon>
    </lineage>
</organism>
<dbReference type="InterPro" id="IPR007074">
    <property type="entry name" value="LicD/FKTN/FKRP_NTP_transf"/>
</dbReference>
<accession>A0A5J4SFF9</accession>
<sequence length="266" mass="31759">MKEIDNEELKKIQIDILKAVCQFCEDSKLRYFLCAGTMLGAIRHKGFIPWDDDIDIMMPRPDYEIFVRNFKANQDYYKVYSLSVTKGYNNPFVKVSDERTLLLEDINENRIGVNIDIFPIDGFPSSKLRGYFHHLIIKIFKYCYCRKILTIRYKENILKKIIITILDMFLFVIPKSIFSKLIQKKAKKIPYETSKLLGIVVWGYGKREICRKEVFKDYISVEFENNQFRAMIGYDEYLHNVYGDYMKFPPIEERESHHNRIGTFWK</sequence>
<name>A0A5J4SFF9_9ZZZZ</name>
<evidence type="ECO:0000313" key="3">
    <source>
        <dbReference type="EMBL" id="KAA6344767.1"/>
    </source>
</evidence>
<dbReference type="EMBL" id="SNRY01000201">
    <property type="protein sequence ID" value="KAA6344767.1"/>
    <property type="molecule type" value="Genomic_DNA"/>
</dbReference>
<comment type="caution">
    <text evidence="3">The sequence shown here is derived from an EMBL/GenBank/DDBJ whole genome shotgun (WGS) entry which is preliminary data.</text>
</comment>
<dbReference type="AlphaFoldDB" id="A0A5J4SFF9"/>
<evidence type="ECO:0000313" key="2">
    <source>
        <dbReference type="EMBL" id="KAA6344756.1"/>
    </source>
</evidence>
<protein>
    <recommendedName>
        <fullName evidence="1">LicD/FKTN/FKRP nucleotidyltransferase domain-containing protein</fullName>
    </recommendedName>
</protein>
<proteinExistence type="predicted"/>
<dbReference type="GO" id="GO:0009100">
    <property type="term" value="P:glycoprotein metabolic process"/>
    <property type="evidence" value="ECO:0007669"/>
    <property type="project" value="UniProtKB-ARBA"/>
</dbReference>
<dbReference type="Pfam" id="PF04991">
    <property type="entry name" value="LicD"/>
    <property type="match status" value="1"/>
</dbReference>
<dbReference type="EMBL" id="SNRY01000201">
    <property type="protein sequence ID" value="KAA6344756.1"/>
    <property type="molecule type" value="Genomic_DNA"/>
</dbReference>
<gene>
    <name evidence="2" type="ORF">EZS27_007626</name>
    <name evidence="3" type="ORF">EZS27_007637</name>
</gene>
<evidence type="ECO:0000259" key="1">
    <source>
        <dbReference type="Pfam" id="PF04991"/>
    </source>
</evidence>